<dbReference type="EMBL" id="LRQV01000040">
    <property type="protein sequence ID" value="KXK61462.1"/>
    <property type="molecule type" value="Genomic_DNA"/>
</dbReference>
<dbReference type="InterPro" id="IPR047928">
    <property type="entry name" value="Perm_prefix_1"/>
</dbReference>
<comment type="caution">
    <text evidence="1">The sequence shown here is derived from an EMBL/GenBank/DDBJ whole genome shotgun (WGS) entry which is preliminary data.</text>
</comment>
<evidence type="ECO:0000313" key="1">
    <source>
        <dbReference type="EMBL" id="KXK61462.1"/>
    </source>
</evidence>
<dbReference type="Proteomes" id="UP000070620">
    <property type="component" value="Unassembled WGS sequence"/>
</dbReference>
<dbReference type="OrthoDB" id="3171769at2"/>
<organism evidence="1 2">
    <name type="scientific">Micromonospora rosaria</name>
    <dbReference type="NCBI Taxonomy" id="47874"/>
    <lineage>
        <taxon>Bacteria</taxon>
        <taxon>Bacillati</taxon>
        <taxon>Actinomycetota</taxon>
        <taxon>Actinomycetes</taxon>
        <taxon>Micromonosporales</taxon>
        <taxon>Micromonosporaceae</taxon>
        <taxon>Micromonospora</taxon>
    </lineage>
</organism>
<dbReference type="AlphaFoldDB" id="A0A136PSQ0"/>
<gene>
    <name evidence="1" type="ORF">AWW66_13250</name>
</gene>
<evidence type="ECO:0000313" key="2">
    <source>
        <dbReference type="Proteomes" id="UP000070620"/>
    </source>
</evidence>
<keyword evidence="2" id="KW-1185">Reference proteome</keyword>
<dbReference type="NCBIfam" id="NF038403">
    <property type="entry name" value="perm_prefix_1"/>
    <property type="match status" value="1"/>
</dbReference>
<accession>A0A136PSQ0</accession>
<proteinExistence type="predicted"/>
<name>A0A136PSQ0_9ACTN</name>
<dbReference type="RefSeq" id="WP_067364970.1">
    <property type="nucleotide sequence ID" value="NZ_JBIUBN010000004.1"/>
</dbReference>
<sequence length="313" mass="34350">MSSLTDRYLAATLGSVPAHRRAEIAPELRASIEDAVDDRVGAGEDRSTAEREVLTDLGNPQLLAARYTGQRLQLIGPAYYLAWWNLLRTLLAYVPALVGTVVGLVHLVDGDGFGAIGPAIGTALSVAVHVAFWVTLVFAIWERTGDARHLPRWSLDDLPEATTERQITLSDTVAAVVVLLFTVGVAFFPTQQLRFGDGEQLAIVDPALWGFWLPVLLAVVVAMIVFELVKYRVGHWTWGMVVVNAVLGVAFAVPVIWLLLTEQLLNPELVARFEWLREGDNLGTVTVITVVSIVAITIWDVADSVLKARRWPR</sequence>
<protein>
    <submittedName>
        <fullName evidence="1">Uncharacterized protein</fullName>
    </submittedName>
</protein>
<reference evidence="1 2" key="1">
    <citation type="submission" date="2016-01" db="EMBL/GenBank/DDBJ databases">
        <title>Whole genome sequence and analysis of Micromonospora rosaria DSM 803, which can produce antibacterial substance rosamicin.</title>
        <authorList>
            <person name="Yang H."/>
            <person name="He X."/>
            <person name="Zhu D."/>
        </authorList>
    </citation>
    <scope>NUCLEOTIDE SEQUENCE [LARGE SCALE GENOMIC DNA]</scope>
    <source>
        <strain evidence="1 2">DSM 803</strain>
    </source>
</reference>